<dbReference type="InterPro" id="IPR000014">
    <property type="entry name" value="PAS"/>
</dbReference>
<feature type="transmembrane region" description="Helical" evidence="4">
    <location>
        <begin position="30"/>
        <end position="54"/>
    </location>
</feature>
<keyword evidence="4" id="KW-0472">Membrane</keyword>
<feature type="domain" description="PAC" evidence="7">
    <location>
        <begin position="436"/>
        <end position="488"/>
    </location>
</feature>
<organism evidence="8">
    <name type="scientific">Accumulibacter regalis</name>
    <dbReference type="NCBI Taxonomy" id="522306"/>
    <lineage>
        <taxon>Bacteria</taxon>
        <taxon>Pseudomonadati</taxon>
        <taxon>Pseudomonadota</taxon>
        <taxon>Betaproteobacteria</taxon>
        <taxon>Candidatus Accumulibacter</taxon>
    </lineage>
</organism>
<dbReference type="CDD" id="cd16917">
    <property type="entry name" value="HATPase_UhpB-NarQ-NarX-like"/>
    <property type="match status" value="1"/>
</dbReference>
<dbReference type="Pfam" id="PF08448">
    <property type="entry name" value="PAS_4"/>
    <property type="match status" value="1"/>
</dbReference>
<feature type="domain" description="PAC" evidence="7">
    <location>
        <begin position="570"/>
        <end position="623"/>
    </location>
</feature>
<dbReference type="InterPro" id="IPR003594">
    <property type="entry name" value="HATPase_dom"/>
</dbReference>
<feature type="domain" description="PAS" evidence="6">
    <location>
        <begin position="482"/>
        <end position="552"/>
    </location>
</feature>
<evidence type="ECO:0000259" key="5">
    <source>
        <dbReference type="PROSITE" id="PS50109"/>
    </source>
</evidence>
<dbReference type="InterPro" id="IPR011712">
    <property type="entry name" value="Sig_transdc_His_kin_sub3_dim/P"/>
</dbReference>
<protein>
    <submittedName>
        <fullName evidence="8">Multi-sensor signal transduction histidine kinase</fullName>
    </submittedName>
</protein>
<feature type="domain" description="Histidine kinase" evidence="5">
    <location>
        <begin position="649"/>
        <end position="841"/>
    </location>
</feature>
<dbReference type="InterPro" id="IPR000700">
    <property type="entry name" value="PAS-assoc_C"/>
</dbReference>
<accession>C7RMN4</accession>
<feature type="transmembrane region" description="Helical" evidence="4">
    <location>
        <begin position="320"/>
        <end position="343"/>
    </location>
</feature>
<keyword evidence="1" id="KW-0808">Transferase</keyword>
<dbReference type="EMBL" id="CP001715">
    <property type="protein sequence ID" value="ACV34061.1"/>
    <property type="molecule type" value="Genomic_DNA"/>
</dbReference>
<dbReference type="InterPro" id="IPR013655">
    <property type="entry name" value="PAS_fold_3"/>
</dbReference>
<dbReference type="NCBIfam" id="TIGR00229">
    <property type="entry name" value="sensory_box"/>
    <property type="match status" value="2"/>
</dbReference>
<gene>
    <name evidence="8" type="ordered locus">CAP2UW1_0715</name>
</gene>
<evidence type="ECO:0000259" key="7">
    <source>
        <dbReference type="PROSITE" id="PS50113"/>
    </source>
</evidence>
<keyword evidence="4" id="KW-0812">Transmembrane</keyword>
<dbReference type="Pfam" id="PF07730">
    <property type="entry name" value="HisKA_3"/>
    <property type="match status" value="1"/>
</dbReference>
<evidence type="ECO:0000313" key="8">
    <source>
        <dbReference type="EMBL" id="ACV34061.1"/>
    </source>
</evidence>
<dbReference type="PROSITE" id="PS50109">
    <property type="entry name" value="HIS_KIN"/>
    <property type="match status" value="1"/>
</dbReference>
<keyword evidence="4" id="KW-1133">Transmembrane helix</keyword>
<proteinExistence type="predicted"/>
<dbReference type="KEGG" id="app:CAP2UW1_0715"/>
<name>C7RMN4_ACCRE</name>
<dbReference type="Gene3D" id="3.30.450.20">
    <property type="entry name" value="PAS domain"/>
    <property type="match status" value="2"/>
</dbReference>
<dbReference type="Pfam" id="PF02518">
    <property type="entry name" value="HATPase_c"/>
    <property type="match status" value="1"/>
</dbReference>
<dbReference type="InterPro" id="IPR035965">
    <property type="entry name" value="PAS-like_dom_sf"/>
</dbReference>
<dbReference type="AlphaFoldDB" id="C7RMN4"/>
<dbReference type="CDD" id="cd00130">
    <property type="entry name" value="PAS"/>
    <property type="match status" value="2"/>
</dbReference>
<dbReference type="InterPro" id="IPR050482">
    <property type="entry name" value="Sensor_HK_TwoCompSys"/>
</dbReference>
<dbReference type="Gene3D" id="1.20.5.1930">
    <property type="match status" value="1"/>
</dbReference>
<dbReference type="HOGENOM" id="CLU_338231_0_0_4"/>
<evidence type="ECO:0000256" key="4">
    <source>
        <dbReference type="SAM" id="Phobius"/>
    </source>
</evidence>
<dbReference type="InterPro" id="IPR005467">
    <property type="entry name" value="His_kinase_dom"/>
</dbReference>
<feature type="transmembrane region" description="Helical" evidence="4">
    <location>
        <begin position="364"/>
        <end position="381"/>
    </location>
</feature>
<keyword evidence="3" id="KW-0902">Two-component regulatory system</keyword>
<dbReference type="InterPro" id="IPR013656">
    <property type="entry name" value="PAS_4"/>
</dbReference>
<dbReference type="eggNOG" id="COG4585">
    <property type="taxonomic scope" value="Bacteria"/>
</dbReference>
<keyword evidence="2 8" id="KW-0418">Kinase</keyword>
<dbReference type="PROSITE" id="PS50113">
    <property type="entry name" value="PAC"/>
    <property type="match status" value="2"/>
</dbReference>
<sequence>MTTFDRLRILVPVPSDFLSLSASRLRRSRLGGVAAVILGLLSSVPLVGVGIFYLETPRLEQQAFADLGAIADLKAGQIEAWLAERRGDALVLSASPGLVEDAVRATREVDPGARKRILDRLETLRRAYAYDGFVVVDGNARQILALGLDETTGEAPVRKALHTAFQTSQVATTDLYRSQSGRAHLDWVAPLTKKMDGRQQVVGAVILDTPVERVVFPLIQSWPTPSPSAETLLVRQEGDAVLYLNELRHRKGTALLFSQALTDPELPAARAVLAGTAQVMTGKDYRGVGVLAATRPVAGTPWHLVAKVDRDEVLSPLRNLVFWVSLVATSAVLVVAVLIVLLWRQQLRTHQLELAAQGLEKDRLLRFFFDLPFVGMTILSADNMRWLRFNDCLCEILGYPREELADLTWTELTHADDRAAESILFAGVLSGARDGFQTNKRFVRQDGRLVNVTADVKAVRHQDGSVDFFVATVQDITARLQAEGFAQEILDNVDQGFVVYDRALRVVVWNRFLERAIGLPREAAIGRQLHDLFPDARQHGIEALLARALAGEMVVADEFVPRLRGTTELLRPEAALDHRDDPRLFWTLSSYAPHRNVNGDIDGVLVNVVDMTRLKHSQDLLVASNEELRQLSQYLERVREDERVRIARELHDDLGSTLTGVRWAIALAIERAQQATPPGDAQLPQALQLVDSAVDAMRRIINDLRPSVLDHLGVWTAIEWYAGQIEERTGLQCKVSIATEVAAIDVDPDRATAMFRIVQEALNNFVRHAQASRAEICVRHAAGAVTIAVEDDGVGIGDDALIKAKSWGLLGMQERAARFGGSIALSRGVRKGTILVLHMPL</sequence>
<dbReference type="STRING" id="522306.CAP2UW1_0715"/>
<dbReference type="GO" id="GO:0016020">
    <property type="term" value="C:membrane"/>
    <property type="evidence" value="ECO:0007669"/>
    <property type="project" value="InterPro"/>
</dbReference>
<dbReference type="SMART" id="SM00086">
    <property type="entry name" value="PAC"/>
    <property type="match status" value="2"/>
</dbReference>
<dbReference type="GO" id="GO:0046983">
    <property type="term" value="F:protein dimerization activity"/>
    <property type="evidence" value="ECO:0007669"/>
    <property type="project" value="InterPro"/>
</dbReference>
<dbReference type="PANTHER" id="PTHR24421">
    <property type="entry name" value="NITRATE/NITRITE SENSOR PROTEIN NARX-RELATED"/>
    <property type="match status" value="1"/>
</dbReference>
<dbReference type="SUPFAM" id="SSF55874">
    <property type="entry name" value="ATPase domain of HSP90 chaperone/DNA topoisomerase II/histidine kinase"/>
    <property type="match status" value="1"/>
</dbReference>
<evidence type="ECO:0000256" key="2">
    <source>
        <dbReference type="ARBA" id="ARBA00022777"/>
    </source>
</evidence>
<evidence type="ECO:0000259" key="6">
    <source>
        <dbReference type="PROSITE" id="PS50112"/>
    </source>
</evidence>
<dbReference type="SUPFAM" id="SSF55785">
    <property type="entry name" value="PYP-like sensor domain (PAS domain)"/>
    <property type="match status" value="2"/>
</dbReference>
<reference evidence="8" key="1">
    <citation type="submission" date="2009-08" db="EMBL/GenBank/DDBJ databases">
        <authorList>
            <consortium name="US DOE Joint Genome Institute"/>
            <person name="Lucas S."/>
            <person name="Copeland A."/>
            <person name="Lapidus A."/>
            <person name="Glavina del Rio T."/>
            <person name="Dalin E."/>
            <person name="Tice H."/>
            <person name="Bruce D."/>
            <person name="Barry K."/>
            <person name="Pitluck S."/>
            <person name="Lowry S."/>
            <person name="Larimer F."/>
            <person name="Land M."/>
            <person name="Hauser L."/>
            <person name="Kyrpides N."/>
            <person name="Ivanova N."/>
            <person name="McMahon K.D."/>
            <person name="Hugenholtz P."/>
        </authorList>
    </citation>
    <scope>NUCLEOTIDE SEQUENCE</scope>
    <source>
        <strain evidence="8">UW-1</strain>
    </source>
</reference>
<dbReference type="InterPro" id="IPR001610">
    <property type="entry name" value="PAC"/>
</dbReference>
<dbReference type="Gene3D" id="3.30.565.10">
    <property type="entry name" value="Histidine kinase-like ATPase, C-terminal domain"/>
    <property type="match status" value="1"/>
</dbReference>
<dbReference type="InterPro" id="IPR036890">
    <property type="entry name" value="HATPase_C_sf"/>
</dbReference>
<dbReference type="Pfam" id="PF08447">
    <property type="entry name" value="PAS_3"/>
    <property type="match status" value="1"/>
</dbReference>
<evidence type="ECO:0000256" key="3">
    <source>
        <dbReference type="ARBA" id="ARBA00023012"/>
    </source>
</evidence>
<evidence type="ECO:0000256" key="1">
    <source>
        <dbReference type="ARBA" id="ARBA00022679"/>
    </source>
</evidence>
<reference evidence="8" key="2">
    <citation type="submission" date="2009-09" db="EMBL/GenBank/DDBJ databases">
        <title>Complete sequence of chromosome of Candidatus Accumulibacter phosphatis clade IIA str. UW-1.</title>
        <authorList>
            <consortium name="US DOE Joint Genome Institute"/>
            <person name="Martin H.G."/>
            <person name="Ivanova N."/>
            <person name="Kunin V."/>
            <person name="Warnecke F."/>
            <person name="Barry K."/>
            <person name="He S."/>
            <person name="Salamov A."/>
            <person name="Szeto E."/>
            <person name="Dalin E."/>
            <person name="Pangilinan J.L."/>
            <person name="Lapidus A."/>
            <person name="Lowry S."/>
            <person name="Kyrpides N.C."/>
            <person name="McMahon K.D."/>
            <person name="Hugenholtz P."/>
        </authorList>
    </citation>
    <scope>NUCLEOTIDE SEQUENCE [LARGE SCALE GENOMIC DNA]</scope>
    <source>
        <strain evidence="8">UW-1</strain>
    </source>
</reference>
<dbReference type="PANTHER" id="PTHR24421:SF59">
    <property type="entry name" value="OXYGEN SENSOR HISTIDINE KINASE NREB"/>
    <property type="match status" value="1"/>
</dbReference>
<dbReference type="GO" id="GO:0000155">
    <property type="term" value="F:phosphorelay sensor kinase activity"/>
    <property type="evidence" value="ECO:0007669"/>
    <property type="project" value="InterPro"/>
</dbReference>
<dbReference type="SMART" id="SM00091">
    <property type="entry name" value="PAS"/>
    <property type="match status" value="2"/>
</dbReference>
<dbReference type="PROSITE" id="PS50112">
    <property type="entry name" value="PAS"/>
    <property type="match status" value="1"/>
</dbReference>